<dbReference type="InterPro" id="IPR001478">
    <property type="entry name" value="PDZ"/>
</dbReference>
<dbReference type="Pfam" id="PF17820">
    <property type="entry name" value="PDZ_6"/>
    <property type="match status" value="1"/>
</dbReference>
<evidence type="ECO:0000259" key="4">
    <source>
        <dbReference type="PROSITE" id="PS50106"/>
    </source>
</evidence>
<dbReference type="PANTHER" id="PTHR43343">
    <property type="entry name" value="PEPTIDASE S12"/>
    <property type="match status" value="1"/>
</dbReference>
<dbReference type="Gene3D" id="2.40.10.120">
    <property type="match status" value="1"/>
</dbReference>
<dbReference type="PRINTS" id="PR00834">
    <property type="entry name" value="PROTEASES2C"/>
</dbReference>
<feature type="domain" description="PDZ" evidence="4">
    <location>
        <begin position="330"/>
        <end position="419"/>
    </location>
</feature>
<dbReference type="AlphaFoldDB" id="A0A517ZKI5"/>
<protein>
    <submittedName>
        <fullName evidence="5">Periplasmic pH-dependent serine endoprotease DegQ</fullName>
        <ecNumber evidence="5">3.4.21.107</ecNumber>
    </submittedName>
</protein>
<evidence type="ECO:0000256" key="3">
    <source>
        <dbReference type="SAM" id="Phobius"/>
    </source>
</evidence>
<keyword evidence="1 5" id="KW-0645">Protease</keyword>
<evidence type="ECO:0000256" key="1">
    <source>
        <dbReference type="ARBA" id="ARBA00022670"/>
    </source>
</evidence>
<dbReference type="GO" id="GO:0006508">
    <property type="term" value="P:proteolysis"/>
    <property type="evidence" value="ECO:0007669"/>
    <property type="project" value="UniProtKB-KW"/>
</dbReference>
<dbReference type="InterPro" id="IPR051201">
    <property type="entry name" value="Chloro_Bact_Ser_Proteases"/>
</dbReference>
<dbReference type="EMBL" id="CP036276">
    <property type="protein sequence ID" value="QDU42965.1"/>
    <property type="molecule type" value="Genomic_DNA"/>
</dbReference>
<feature type="transmembrane region" description="Helical" evidence="3">
    <location>
        <begin position="26"/>
        <end position="46"/>
    </location>
</feature>
<dbReference type="Gene3D" id="2.30.42.10">
    <property type="match status" value="2"/>
</dbReference>
<dbReference type="InterPro" id="IPR009003">
    <property type="entry name" value="Peptidase_S1_PA"/>
</dbReference>
<dbReference type="InterPro" id="IPR001940">
    <property type="entry name" value="Peptidase_S1C"/>
</dbReference>
<keyword evidence="6" id="KW-1185">Reference proteome</keyword>
<evidence type="ECO:0000313" key="6">
    <source>
        <dbReference type="Proteomes" id="UP000319383"/>
    </source>
</evidence>
<feature type="domain" description="PDZ" evidence="4">
    <location>
        <begin position="455"/>
        <end position="510"/>
    </location>
</feature>
<organism evidence="5 6">
    <name type="scientific">Symmachiella dynata</name>
    <dbReference type="NCBI Taxonomy" id="2527995"/>
    <lineage>
        <taxon>Bacteria</taxon>
        <taxon>Pseudomonadati</taxon>
        <taxon>Planctomycetota</taxon>
        <taxon>Planctomycetia</taxon>
        <taxon>Planctomycetales</taxon>
        <taxon>Planctomycetaceae</taxon>
        <taxon>Symmachiella</taxon>
    </lineage>
</organism>
<dbReference type="SUPFAM" id="SSF50156">
    <property type="entry name" value="PDZ domain-like"/>
    <property type="match status" value="2"/>
</dbReference>
<dbReference type="RefSeq" id="WP_145374955.1">
    <property type="nucleotide sequence ID" value="NZ_CP036276.1"/>
</dbReference>
<sequence length="543" mass="59956">MEQNPHNSPVRPYTPTGRLLSRRRRVVYSGSVIAITLIASFCFFLPHATAQDVDTSVLLRALEQSIVKAVEASEQSVVSIAREKVKNMTPVEQLRLERIRARRMRNQETVDINDPDYIPNDFGSGVVLGEITVKGKRRTAILTNYHVVKGAETSTPDSPVVTVLSVRFQGKQRGQQAQIWAADPRSDLAIITIEARGLQPIKIAKSHTFKKGQFVIALGNPLAVANDGGSASVSWGIISNISRRANSQVANPDGTVPDPQGEGNERLYHFGRLLQIDAKLNLGMSGGALLNIDGELIGITTSLAALAGYEKSAGYAIPVDDTTQRVIETLLKGYEVEYGFLGVSFDTHESRDFLINSKLEGARISRVLENLPASDGGLRGDDFITEIDGTQIRNRNDLMLEIGRRAPGTNVRLQIYRNNRNSEYKNVVLGKWPAKNVDEIIAPVDRYGGPWRGLVVDFPSGRSRYFPLGLTDEVPHGVLVTEVLPESPAERAQFKPGDFITKIDDDDVQNPQEFHRLAARHPAAVRLVRLRDKESQQIVIEPH</sequence>
<dbReference type="PANTHER" id="PTHR43343:SF3">
    <property type="entry name" value="PROTEASE DO-LIKE 8, CHLOROPLASTIC"/>
    <property type="match status" value="1"/>
</dbReference>
<keyword evidence="3" id="KW-0472">Membrane</keyword>
<dbReference type="EC" id="3.4.21.107" evidence="5"/>
<dbReference type="Pfam" id="PF13180">
    <property type="entry name" value="PDZ_2"/>
    <property type="match status" value="1"/>
</dbReference>
<name>A0A517ZKI5_9PLAN</name>
<proteinExistence type="predicted"/>
<dbReference type="GO" id="GO:0004252">
    <property type="term" value="F:serine-type endopeptidase activity"/>
    <property type="evidence" value="ECO:0007669"/>
    <property type="project" value="InterPro"/>
</dbReference>
<keyword evidence="3" id="KW-1133">Transmembrane helix</keyword>
<dbReference type="Proteomes" id="UP000319383">
    <property type="component" value="Chromosome"/>
</dbReference>
<dbReference type="Pfam" id="PF13365">
    <property type="entry name" value="Trypsin_2"/>
    <property type="match status" value="1"/>
</dbReference>
<keyword evidence="3" id="KW-0812">Transmembrane</keyword>
<dbReference type="SUPFAM" id="SSF50494">
    <property type="entry name" value="Trypsin-like serine proteases"/>
    <property type="match status" value="1"/>
</dbReference>
<keyword evidence="2 5" id="KW-0378">Hydrolase</keyword>
<dbReference type="InterPro" id="IPR041489">
    <property type="entry name" value="PDZ_6"/>
</dbReference>
<dbReference type="PROSITE" id="PS50106">
    <property type="entry name" value="PDZ"/>
    <property type="match status" value="2"/>
</dbReference>
<dbReference type="SMART" id="SM00228">
    <property type="entry name" value="PDZ"/>
    <property type="match status" value="2"/>
</dbReference>
<gene>
    <name evidence="5" type="primary">degQ_1</name>
    <name evidence="5" type="ORF">Mal52_14350</name>
</gene>
<dbReference type="InterPro" id="IPR036034">
    <property type="entry name" value="PDZ_sf"/>
</dbReference>
<accession>A0A517ZKI5</accession>
<reference evidence="5 6" key="1">
    <citation type="submission" date="2019-02" db="EMBL/GenBank/DDBJ databases">
        <title>Deep-cultivation of Planctomycetes and their phenomic and genomic characterization uncovers novel biology.</title>
        <authorList>
            <person name="Wiegand S."/>
            <person name="Jogler M."/>
            <person name="Boedeker C."/>
            <person name="Pinto D."/>
            <person name="Vollmers J."/>
            <person name="Rivas-Marin E."/>
            <person name="Kohn T."/>
            <person name="Peeters S.H."/>
            <person name="Heuer A."/>
            <person name="Rast P."/>
            <person name="Oberbeckmann S."/>
            <person name="Bunk B."/>
            <person name="Jeske O."/>
            <person name="Meyerdierks A."/>
            <person name="Storesund J.E."/>
            <person name="Kallscheuer N."/>
            <person name="Luecker S."/>
            <person name="Lage O.M."/>
            <person name="Pohl T."/>
            <person name="Merkel B.J."/>
            <person name="Hornburger P."/>
            <person name="Mueller R.-W."/>
            <person name="Bruemmer F."/>
            <person name="Labrenz M."/>
            <person name="Spormann A.M."/>
            <person name="Op den Camp H."/>
            <person name="Overmann J."/>
            <person name="Amann R."/>
            <person name="Jetten M.S.M."/>
            <person name="Mascher T."/>
            <person name="Medema M.H."/>
            <person name="Devos D.P."/>
            <person name="Kaster A.-K."/>
            <person name="Ovreas L."/>
            <person name="Rohde M."/>
            <person name="Galperin M.Y."/>
            <person name="Jogler C."/>
        </authorList>
    </citation>
    <scope>NUCLEOTIDE SEQUENCE [LARGE SCALE GENOMIC DNA]</scope>
    <source>
        <strain evidence="5 6">Mal52</strain>
    </source>
</reference>
<evidence type="ECO:0000313" key="5">
    <source>
        <dbReference type="EMBL" id="QDU42965.1"/>
    </source>
</evidence>
<evidence type="ECO:0000256" key="2">
    <source>
        <dbReference type="ARBA" id="ARBA00022801"/>
    </source>
</evidence>
<dbReference type="KEGG" id="sdyn:Mal52_14350"/>